<keyword evidence="3" id="KW-1017">Isopeptide bond</keyword>
<dbReference type="PROSITE" id="PS50089">
    <property type="entry name" value="ZF_RING_2"/>
    <property type="match status" value="1"/>
</dbReference>
<feature type="domain" description="TRAF-type" evidence="15">
    <location>
        <begin position="713"/>
        <end position="763"/>
    </location>
</feature>
<dbReference type="EMBL" id="JARQWQ010000079">
    <property type="protein sequence ID" value="KAK2553275.1"/>
    <property type="molecule type" value="Genomic_DNA"/>
</dbReference>
<evidence type="ECO:0000259" key="13">
    <source>
        <dbReference type="PROSITE" id="PS50089"/>
    </source>
</evidence>
<dbReference type="SUPFAM" id="SSF49599">
    <property type="entry name" value="TRAF domain-like"/>
    <property type="match status" value="4"/>
</dbReference>
<dbReference type="AlphaFoldDB" id="A0AAD9Q1X8"/>
<dbReference type="InterPro" id="IPR001841">
    <property type="entry name" value="Znf_RING"/>
</dbReference>
<dbReference type="SMART" id="SM00184">
    <property type="entry name" value="RING"/>
    <property type="match status" value="2"/>
</dbReference>
<dbReference type="Pfam" id="PF21355">
    <property type="entry name" value="TRAF-mep_MATH"/>
    <property type="match status" value="2"/>
</dbReference>
<dbReference type="Gene3D" id="1.10.287.1490">
    <property type="match status" value="1"/>
</dbReference>
<feature type="domain" description="MATH" evidence="14">
    <location>
        <begin position="964"/>
        <end position="1108"/>
    </location>
</feature>
<dbReference type="GO" id="GO:0005164">
    <property type="term" value="F:tumor necrosis factor receptor binding"/>
    <property type="evidence" value="ECO:0007669"/>
    <property type="project" value="TreeGrafter"/>
</dbReference>
<keyword evidence="9" id="KW-0832">Ubl conjugation</keyword>
<feature type="coiled-coil region" evidence="12">
    <location>
        <begin position="306"/>
        <end position="333"/>
    </location>
</feature>
<dbReference type="SUPFAM" id="SSF57850">
    <property type="entry name" value="RING/U-box"/>
    <property type="match status" value="2"/>
</dbReference>
<keyword evidence="17" id="KW-1185">Reference proteome</keyword>
<gene>
    <name evidence="16" type="ORF">P5673_025478</name>
</gene>
<feature type="domain" description="TRAF-type" evidence="15">
    <location>
        <begin position="142"/>
        <end position="195"/>
    </location>
</feature>
<evidence type="ECO:0000256" key="8">
    <source>
        <dbReference type="ARBA" id="ARBA00022833"/>
    </source>
</evidence>
<evidence type="ECO:0000256" key="9">
    <source>
        <dbReference type="ARBA" id="ARBA00022843"/>
    </source>
</evidence>
<evidence type="ECO:0000256" key="4">
    <source>
        <dbReference type="ARBA" id="ARBA00022703"/>
    </source>
</evidence>
<evidence type="ECO:0000256" key="5">
    <source>
        <dbReference type="ARBA" id="ARBA00022723"/>
    </source>
</evidence>
<dbReference type="PROSITE" id="PS50144">
    <property type="entry name" value="MATH"/>
    <property type="match status" value="2"/>
</dbReference>
<keyword evidence="10 12" id="KW-0175">Coiled coil</keyword>
<keyword evidence="8 11" id="KW-0862">Zinc</keyword>
<dbReference type="InterPro" id="IPR013083">
    <property type="entry name" value="Znf_RING/FYVE/PHD"/>
</dbReference>
<feature type="zinc finger region" description="TRAF-type" evidence="11">
    <location>
        <begin position="142"/>
        <end position="195"/>
    </location>
</feature>
<keyword evidence="7 11" id="KW-0863">Zinc-finger</keyword>
<keyword evidence="6" id="KW-0677">Repeat</keyword>
<dbReference type="InterPro" id="IPR002083">
    <property type="entry name" value="MATH/TRAF_dom"/>
</dbReference>
<dbReference type="PANTHER" id="PTHR10131">
    <property type="entry name" value="TNF RECEPTOR ASSOCIATED FACTOR"/>
    <property type="match status" value="1"/>
</dbReference>
<dbReference type="GO" id="GO:0006915">
    <property type="term" value="P:apoptotic process"/>
    <property type="evidence" value="ECO:0007669"/>
    <property type="project" value="UniProtKB-KW"/>
</dbReference>
<evidence type="ECO:0000256" key="12">
    <source>
        <dbReference type="SAM" id="Coils"/>
    </source>
</evidence>
<dbReference type="GO" id="GO:0005737">
    <property type="term" value="C:cytoplasm"/>
    <property type="evidence" value="ECO:0007669"/>
    <property type="project" value="UniProtKB-SubCell"/>
</dbReference>
<dbReference type="InterPro" id="IPR001293">
    <property type="entry name" value="Znf_TRAF"/>
</dbReference>
<accession>A0AAD9Q1X8</accession>
<dbReference type="Pfam" id="PF00097">
    <property type="entry name" value="zf-C3HC4"/>
    <property type="match status" value="2"/>
</dbReference>
<feature type="domain" description="TRAF-type" evidence="15">
    <location>
        <begin position="72"/>
        <end position="140"/>
    </location>
</feature>
<dbReference type="Gene3D" id="3.30.40.10">
    <property type="entry name" value="Zinc/RING finger domain, C3HC4 (zinc finger)"/>
    <property type="match status" value="5"/>
</dbReference>
<evidence type="ECO:0000256" key="2">
    <source>
        <dbReference type="ARBA" id="ARBA00022490"/>
    </source>
</evidence>
<feature type="zinc finger region" description="TRAF-type" evidence="11">
    <location>
        <begin position="72"/>
        <end position="140"/>
    </location>
</feature>
<dbReference type="PROSITE" id="PS50145">
    <property type="entry name" value="ZF_TRAF"/>
    <property type="match status" value="4"/>
</dbReference>
<evidence type="ECO:0000313" key="16">
    <source>
        <dbReference type="EMBL" id="KAK2553275.1"/>
    </source>
</evidence>
<evidence type="ECO:0000256" key="7">
    <source>
        <dbReference type="ARBA" id="ARBA00022771"/>
    </source>
</evidence>
<comment type="caution">
    <text evidence="16">The sequence shown here is derived from an EMBL/GenBank/DDBJ whole genome shotgun (WGS) entry which is preliminary data.</text>
</comment>
<evidence type="ECO:0000313" key="17">
    <source>
        <dbReference type="Proteomes" id="UP001249851"/>
    </source>
</evidence>
<evidence type="ECO:0000256" key="1">
    <source>
        <dbReference type="ARBA" id="ARBA00004496"/>
    </source>
</evidence>
<dbReference type="GO" id="GO:0043122">
    <property type="term" value="P:regulation of canonical NF-kappaB signal transduction"/>
    <property type="evidence" value="ECO:0007669"/>
    <property type="project" value="TreeGrafter"/>
</dbReference>
<keyword evidence="4" id="KW-0053">Apoptosis</keyword>
<dbReference type="Proteomes" id="UP001249851">
    <property type="component" value="Unassembled WGS sequence"/>
</dbReference>
<dbReference type="PROSITE" id="PS00518">
    <property type="entry name" value="ZF_RING_1"/>
    <property type="match status" value="2"/>
</dbReference>
<feature type="zinc finger region" description="TRAF-type" evidence="11">
    <location>
        <begin position="713"/>
        <end position="763"/>
    </location>
</feature>
<dbReference type="FunFam" id="2.60.210.10:FF:000021">
    <property type="entry name" value="Tumor necrosis factor receptor-associated factor 2"/>
    <property type="match status" value="1"/>
</dbReference>
<dbReference type="GO" id="GO:0008270">
    <property type="term" value="F:zinc ion binding"/>
    <property type="evidence" value="ECO:0007669"/>
    <property type="project" value="UniProtKB-KW"/>
</dbReference>
<dbReference type="Pfam" id="PF02176">
    <property type="entry name" value="zf-TRAF"/>
    <property type="match status" value="3"/>
</dbReference>
<feature type="domain" description="TRAF-type" evidence="15">
    <location>
        <begin position="657"/>
        <end position="711"/>
    </location>
</feature>
<dbReference type="InterPro" id="IPR018957">
    <property type="entry name" value="Znf_C3HC4_RING-type"/>
</dbReference>
<dbReference type="Gene3D" id="2.60.210.10">
    <property type="entry name" value="Apoptosis, Tumor Necrosis Factor Receptor Associated Protein 2, Chain A"/>
    <property type="match status" value="2"/>
</dbReference>
<dbReference type="InterPro" id="IPR017907">
    <property type="entry name" value="Znf_RING_CS"/>
</dbReference>
<dbReference type="SMART" id="SM00061">
    <property type="entry name" value="MATH"/>
    <property type="match status" value="2"/>
</dbReference>
<keyword evidence="2" id="KW-0963">Cytoplasm</keyword>
<evidence type="ECO:0000256" key="11">
    <source>
        <dbReference type="PROSITE-ProRule" id="PRU00207"/>
    </source>
</evidence>
<feature type="coiled-coil region" evidence="12">
    <location>
        <begin position="876"/>
        <end position="924"/>
    </location>
</feature>
<dbReference type="CDD" id="cd00270">
    <property type="entry name" value="MATH_TRAF_C"/>
    <property type="match status" value="1"/>
</dbReference>
<keyword evidence="16" id="KW-0675">Receptor</keyword>
<protein>
    <submittedName>
        <fullName evidence="16">TNF receptor-associated factor 3</fullName>
    </submittedName>
</protein>
<dbReference type="InterPro" id="IPR049342">
    <property type="entry name" value="TRAF1-6_MATH_dom"/>
</dbReference>
<feature type="domain" description="MATH" evidence="14">
    <location>
        <begin position="399"/>
        <end position="543"/>
    </location>
</feature>
<name>A0AAD9Q1X8_ACRCE</name>
<reference evidence="16" key="2">
    <citation type="journal article" date="2023" name="Science">
        <title>Genomic signatures of disease resistance in endangered staghorn corals.</title>
        <authorList>
            <person name="Vollmer S.V."/>
            <person name="Selwyn J.D."/>
            <person name="Despard B.A."/>
            <person name="Roesel C.L."/>
        </authorList>
    </citation>
    <scope>NUCLEOTIDE SEQUENCE</scope>
    <source>
        <strain evidence="16">K2</strain>
    </source>
</reference>
<evidence type="ECO:0000256" key="3">
    <source>
        <dbReference type="ARBA" id="ARBA00022499"/>
    </source>
</evidence>
<proteinExistence type="predicted"/>
<evidence type="ECO:0000256" key="6">
    <source>
        <dbReference type="ARBA" id="ARBA00022737"/>
    </source>
</evidence>
<organism evidence="16 17">
    <name type="scientific">Acropora cervicornis</name>
    <name type="common">Staghorn coral</name>
    <dbReference type="NCBI Taxonomy" id="6130"/>
    <lineage>
        <taxon>Eukaryota</taxon>
        <taxon>Metazoa</taxon>
        <taxon>Cnidaria</taxon>
        <taxon>Anthozoa</taxon>
        <taxon>Hexacorallia</taxon>
        <taxon>Scleractinia</taxon>
        <taxon>Astrocoeniina</taxon>
        <taxon>Acroporidae</taxon>
        <taxon>Acropora</taxon>
    </lineage>
</organism>
<sequence>MPGFQLSSSDLEKIPSKYKCKYCKNVVRDPMQTPCAHFYCRDCLEHLKSDEDDDIYECKADGEKFKRSEEIHDLTVHCPNKESGCEWVDKITSVSIPCVFEKCNAKVLKSKLAQHLQSECSQRQIECDYCCQEMPFADLKDHVSQECQNFPIDCTLCDKKGIPRGKLPEHHDPVVGECEGSQAFCPFVSMGCASREVMGRGERRAHEENLMAFHLNLLVSFIYNLKDQVGSLFNDLSPVKESVMVIQVLKSTVSRLVSQVAAIVNENRKTREEVCRLTSRLSQIEEELVEPDSMPITQRHTLQVHYQQITEKLAEFKRQLSRMEEKFANHELLLYETNQLNEEQSVEIARLKTQGESDRETLNKLTEKLDSLKESLKQRNAPAVDNLSPPRYQEPTSFDAVLIWKITHVSAKINNSYDEPEKSIYSPPFCTSRHGYKMCARIYLNGDGMGKGTHISLFFVIMRGEYDALLRWPFKQKVTFMLLDQDHVEHVIDAFRPDPNSSSFQRPRREANIASGCPLFFPISDLNKHAYIKDDTMFVKVIVDCADLCTAAINMPGYVLAPIDRLKVDENNLCPKCETLLREAVQTIACGHRYCKSCVDFILKQEVGRCVIDGSVISEEQVFVDRFVEREIQSLVVHCENHEHGCPWKGELRNREAHDTVCEFLSVPCVHSDCGQLVTRVSLAQHLETECQYRMEKCEYCKSSIVFAAMQEHQDNECPSVLISCPSCNREGIPRIKMAAHIDPISGDCEETEAYCPLKQIGCSETKIMKLKERKFHAETNAPNHLKLLFQTVLQLFSMIGINTHDLSHVTKNGTRFPSQTELEHFAKQVERILKENGEMKSKIAHQEEKIQLMDSKQQQNFSSSASAENAQDILATDLSRKLNSQEAKLADLEFLLFEGNKVNEDLQRQVSKIEKEQEAFSGTVNRLQGQIESMGPPMSFHNVMMGDSQLNDHTNQQQITSYNGVLVWKISNFALKRQDATSGRQTSFFSPCFYTSFHGYKLCARIYLNGDGMGKGTHISLFFAVMRGEYDAILRWPFRQKVTFMLLDQDNVEHVIDAFRPDPNSSSFQRPRRETNIPSGCPTFCSLSELNNHAYVKDDAMFLKVIVDTTDL</sequence>
<evidence type="ECO:0000256" key="10">
    <source>
        <dbReference type="ARBA" id="ARBA00023054"/>
    </source>
</evidence>
<dbReference type="GO" id="GO:0009898">
    <property type="term" value="C:cytoplasmic side of plasma membrane"/>
    <property type="evidence" value="ECO:0007669"/>
    <property type="project" value="TreeGrafter"/>
</dbReference>
<feature type="zinc finger region" description="TRAF-type" evidence="11">
    <location>
        <begin position="657"/>
        <end position="711"/>
    </location>
</feature>
<evidence type="ECO:0000259" key="15">
    <source>
        <dbReference type="PROSITE" id="PS50145"/>
    </source>
</evidence>
<keyword evidence="5 11" id="KW-0479">Metal-binding</keyword>
<dbReference type="InterPro" id="IPR008974">
    <property type="entry name" value="TRAF-like"/>
</dbReference>
<evidence type="ECO:0000259" key="14">
    <source>
        <dbReference type="PROSITE" id="PS50144"/>
    </source>
</evidence>
<reference evidence="16" key="1">
    <citation type="journal article" date="2023" name="G3 (Bethesda)">
        <title>Whole genome assembly and annotation of the endangered Caribbean coral Acropora cervicornis.</title>
        <authorList>
            <person name="Selwyn J.D."/>
            <person name="Vollmer S.V."/>
        </authorList>
    </citation>
    <scope>NUCLEOTIDE SEQUENCE</scope>
    <source>
        <strain evidence="16">K2</strain>
    </source>
</reference>
<dbReference type="PANTHER" id="PTHR10131:SF138">
    <property type="entry name" value="RE66324P"/>
    <property type="match status" value="1"/>
</dbReference>
<dbReference type="FunFam" id="2.60.210.10:FF:000001">
    <property type="entry name" value="TNF receptor-associated factor"/>
    <property type="match status" value="1"/>
</dbReference>
<feature type="domain" description="RING-type" evidence="13">
    <location>
        <begin position="20"/>
        <end position="61"/>
    </location>
</feature>
<comment type="subcellular location">
    <subcellularLocation>
        <location evidence="1">Cytoplasm</location>
    </subcellularLocation>
</comment>